<evidence type="ECO:0000313" key="3">
    <source>
        <dbReference type="Proteomes" id="UP000013111"/>
    </source>
</evidence>
<keyword evidence="1" id="KW-1133">Transmembrane helix</keyword>
<organism evidence="2 3">
    <name type="scientific">Erwinia amylovora NBRC 12687 = CFBP 1232</name>
    <dbReference type="NCBI Taxonomy" id="1219359"/>
    <lineage>
        <taxon>Bacteria</taxon>
        <taxon>Pseudomonadati</taxon>
        <taxon>Pseudomonadota</taxon>
        <taxon>Gammaproteobacteria</taxon>
        <taxon>Enterobacterales</taxon>
        <taxon>Erwiniaceae</taxon>
        <taxon>Erwinia</taxon>
    </lineage>
</organism>
<reference evidence="2 3" key="2">
    <citation type="submission" date="2013-04" db="EMBL/GenBank/DDBJ databases">
        <title>Comparative genomics of 12 strains of Erwinia amylovora identifies a pan-genome with a large conserved core and provides insights into host specificity.</title>
        <authorList>
            <person name="Mann R.A."/>
            <person name="Smits T.H.M."/>
            <person name="Buehlmann A."/>
            <person name="Blom J."/>
            <person name="Goesmann A."/>
            <person name="Frey J.E."/>
            <person name="Plummer K.M."/>
            <person name="Beer S.V."/>
            <person name="Luck J."/>
            <person name="Duffy B."/>
            <person name="Rodoni B."/>
        </authorList>
    </citation>
    <scope>NUCLEOTIDE SEQUENCE [LARGE SCALE GENOMIC DNA]</scope>
    <source>
        <strain evidence="3">CFBP 1232</strain>
    </source>
</reference>
<evidence type="ECO:0000313" key="2">
    <source>
        <dbReference type="EMBL" id="CCO93492.1"/>
    </source>
</evidence>
<protein>
    <submittedName>
        <fullName evidence="2">Uncharacterized protein</fullName>
    </submittedName>
</protein>
<dbReference type="Proteomes" id="UP000013111">
    <property type="component" value="Unassembled WGS sequence"/>
</dbReference>
<proteinExistence type="predicted"/>
<gene>
    <name evidence="2" type="ORF">BN437_1557</name>
</gene>
<keyword evidence="1" id="KW-0812">Transmembrane</keyword>
<comment type="caution">
    <text evidence="2">The sequence shown here is derived from an EMBL/GenBank/DDBJ whole genome shotgun (WGS) entry which is preliminary data.</text>
</comment>
<reference evidence="2 3" key="1">
    <citation type="submission" date="2012-11" db="EMBL/GenBank/DDBJ databases">
        <authorList>
            <person name="Linke B."/>
        </authorList>
    </citation>
    <scope>NUCLEOTIDE SEQUENCE [LARGE SCALE GENOMIC DNA]</scope>
    <source>
        <strain evidence="3">CFBP 1232</strain>
    </source>
</reference>
<feature type="transmembrane region" description="Helical" evidence="1">
    <location>
        <begin position="12"/>
        <end position="38"/>
    </location>
</feature>
<accession>A0A831A2H5</accession>
<keyword evidence="1" id="KW-0472">Membrane</keyword>
<dbReference type="EMBL" id="CAPB01000011">
    <property type="protein sequence ID" value="CCO93492.1"/>
    <property type="molecule type" value="Genomic_DNA"/>
</dbReference>
<sequence length="47" mass="5203">MPVLKTKVINYIELFVILLVLSAGVYLVSCGVMSAVGWDACWPHPLR</sequence>
<name>A0A831A2H5_ERWAM</name>
<dbReference type="AlphaFoldDB" id="A0A831A2H5"/>
<evidence type="ECO:0000256" key="1">
    <source>
        <dbReference type="SAM" id="Phobius"/>
    </source>
</evidence>